<organism evidence="1 2">
    <name type="scientific">Botrytis paeoniae</name>
    <dbReference type="NCBI Taxonomy" id="278948"/>
    <lineage>
        <taxon>Eukaryota</taxon>
        <taxon>Fungi</taxon>
        <taxon>Dikarya</taxon>
        <taxon>Ascomycota</taxon>
        <taxon>Pezizomycotina</taxon>
        <taxon>Leotiomycetes</taxon>
        <taxon>Helotiales</taxon>
        <taxon>Sclerotiniaceae</taxon>
        <taxon>Botrytis</taxon>
    </lineage>
</organism>
<name>A0A4Z1FPI5_9HELO</name>
<gene>
    <name evidence="1" type="ORF">BPAE_0060g00310</name>
</gene>
<dbReference type="Proteomes" id="UP000297910">
    <property type="component" value="Unassembled WGS sequence"/>
</dbReference>
<comment type="caution">
    <text evidence="1">The sequence shown here is derived from an EMBL/GenBank/DDBJ whole genome shotgun (WGS) entry which is preliminary data.</text>
</comment>
<evidence type="ECO:0000313" key="2">
    <source>
        <dbReference type="Proteomes" id="UP000297910"/>
    </source>
</evidence>
<sequence length="60" mass="7011">MSDESGKHKFAIPKQFLGSHLPSGWEYAWDCHWLKQQFETMLDVIIRARWTAHVGNVGLR</sequence>
<reference evidence="1 2" key="1">
    <citation type="submission" date="2017-12" db="EMBL/GenBank/DDBJ databases">
        <title>Comparative genomics of Botrytis spp.</title>
        <authorList>
            <person name="Valero-Jimenez C.A."/>
            <person name="Tapia P."/>
            <person name="Veloso J."/>
            <person name="Silva-Moreno E."/>
            <person name="Staats M."/>
            <person name="Valdes J.H."/>
            <person name="Van Kan J.A.L."/>
        </authorList>
    </citation>
    <scope>NUCLEOTIDE SEQUENCE [LARGE SCALE GENOMIC DNA]</scope>
    <source>
        <strain evidence="1 2">Bp0003</strain>
    </source>
</reference>
<protein>
    <submittedName>
        <fullName evidence="1">Uncharacterized protein</fullName>
    </submittedName>
</protein>
<keyword evidence="2" id="KW-1185">Reference proteome</keyword>
<dbReference type="EMBL" id="PQXI01000060">
    <property type="protein sequence ID" value="TGO26415.1"/>
    <property type="molecule type" value="Genomic_DNA"/>
</dbReference>
<accession>A0A4Z1FPI5</accession>
<proteinExistence type="predicted"/>
<evidence type="ECO:0000313" key="1">
    <source>
        <dbReference type="EMBL" id="TGO26415.1"/>
    </source>
</evidence>
<dbReference type="AlphaFoldDB" id="A0A4Z1FPI5"/>